<reference evidence="2" key="1">
    <citation type="journal article" date="2019" name="Sci. Rep.">
        <title>Draft genome of Tanacetum cinerariifolium, the natural source of mosquito coil.</title>
        <authorList>
            <person name="Yamashiro T."/>
            <person name="Shiraishi A."/>
            <person name="Satake H."/>
            <person name="Nakayama K."/>
        </authorList>
    </citation>
    <scope>NUCLEOTIDE SEQUENCE</scope>
</reference>
<gene>
    <name evidence="2" type="ORF">Tci_023640</name>
</gene>
<dbReference type="EMBL" id="BKCJ010002900">
    <property type="protein sequence ID" value="GEU51662.1"/>
    <property type="molecule type" value="Genomic_DNA"/>
</dbReference>
<protein>
    <submittedName>
        <fullName evidence="2">Uncharacterized protein</fullName>
    </submittedName>
</protein>
<evidence type="ECO:0000256" key="1">
    <source>
        <dbReference type="SAM" id="MobiDB-lite"/>
    </source>
</evidence>
<organism evidence="2">
    <name type="scientific">Tanacetum cinerariifolium</name>
    <name type="common">Dalmatian daisy</name>
    <name type="synonym">Chrysanthemum cinerariifolium</name>
    <dbReference type="NCBI Taxonomy" id="118510"/>
    <lineage>
        <taxon>Eukaryota</taxon>
        <taxon>Viridiplantae</taxon>
        <taxon>Streptophyta</taxon>
        <taxon>Embryophyta</taxon>
        <taxon>Tracheophyta</taxon>
        <taxon>Spermatophyta</taxon>
        <taxon>Magnoliopsida</taxon>
        <taxon>eudicotyledons</taxon>
        <taxon>Gunneridae</taxon>
        <taxon>Pentapetalae</taxon>
        <taxon>asterids</taxon>
        <taxon>campanulids</taxon>
        <taxon>Asterales</taxon>
        <taxon>Asteraceae</taxon>
        <taxon>Asteroideae</taxon>
        <taxon>Anthemideae</taxon>
        <taxon>Anthemidinae</taxon>
        <taxon>Tanacetum</taxon>
    </lineage>
</organism>
<feature type="compositionally biased region" description="Acidic residues" evidence="1">
    <location>
        <begin position="65"/>
        <end position="74"/>
    </location>
</feature>
<evidence type="ECO:0000313" key="2">
    <source>
        <dbReference type="EMBL" id="GEU51662.1"/>
    </source>
</evidence>
<accession>A0A6L2KSU9</accession>
<feature type="compositionally biased region" description="Basic and acidic residues" evidence="1">
    <location>
        <begin position="44"/>
        <end position="54"/>
    </location>
</feature>
<feature type="region of interest" description="Disordered" evidence="1">
    <location>
        <begin position="21"/>
        <end position="85"/>
    </location>
</feature>
<dbReference type="AlphaFoldDB" id="A0A6L2KSU9"/>
<sequence length="179" mass="20172">MDLLFDVALLEAAQLKKTLKKSKLETHKLHASGSGDGVGSQPKVPDEQEDKTTGTDEGTGTKPENDDEEEENEEGYVRTLDSFELNDDDEVYEELYKDVNVRLTDTKHEEQWKEDEEIMDAGRNDNNEVVSMMYVKVHHEEPSTETPPFLNIPVTLILETSFAARSTIPPTIPPITPLQ</sequence>
<proteinExistence type="predicted"/>
<comment type="caution">
    <text evidence="2">The sequence shown here is derived from an EMBL/GenBank/DDBJ whole genome shotgun (WGS) entry which is preliminary data.</text>
</comment>
<name>A0A6L2KSU9_TANCI</name>